<dbReference type="AlphaFoldDB" id="A0A0F9LNL6"/>
<proteinExistence type="predicted"/>
<reference evidence="2" key="1">
    <citation type="journal article" date="2015" name="Nature">
        <title>Complex archaea that bridge the gap between prokaryotes and eukaryotes.</title>
        <authorList>
            <person name="Spang A."/>
            <person name="Saw J.H."/>
            <person name="Jorgensen S.L."/>
            <person name="Zaremba-Niedzwiedzka K."/>
            <person name="Martijn J."/>
            <person name="Lind A.E."/>
            <person name="van Eijk R."/>
            <person name="Schleper C."/>
            <person name="Guy L."/>
            <person name="Ettema T.J."/>
        </authorList>
    </citation>
    <scope>NUCLEOTIDE SEQUENCE</scope>
</reference>
<dbReference type="EMBL" id="LAZR01005845">
    <property type="protein sequence ID" value="KKM96684.1"/>
    <property type="molecule type" value="Genomic_DNA"/>
</dbReference>
<protein>
    <submittedName>
        <fullName evidence="2">Uncharacterized protein</fullName>
    </submittedName>
</protein>
<evidence type="ECO:0000256" key="1">
    <source>
        <dbReference type="SAM" id="MobiDB-lite"/>
    </source>
</evidence>
<organism evidence="2">
    <name type="scientific">marine sediment metagenome</name>
    <dbReference type="NCBI Taxonomy" id="412755"/>
    <lineage>
        <taxon>unclassified sequences</taxon>
        <taxon>metagenomes</taxon>
        <taxon>ecological metagenomes</taxon>
    </lineage>
</organism>
<accession>A0A0F9LNL6</accession>
<sequence length="122" mass="14005">MIEFLPLIIAVILILALVFGRKWLLNRMDLNYNYRQQLIYDRACSIIFRKASETDTPHEDTMILLNAAAEVYNESLRGKYASELSAPLFKIVRQTSEMGKYTEGRMPGSQKEDEAEVIENDG</sequence>
<feature type="region of interest" description="Disordered" evidence="1">
    <location>
        <begin position="100"/>
        <end position="122"/>
    </location>
</feature>
<name>A0A0F9LNL6_9ZZZZ</name>
<feature type="compositionally biased region" description="Acidic residues" evidence="1">
    <location>
        <begin position="113"/>
        <end position="122"/>
    </location>
</feature>
<comment type="caution">
    <text evidence="2">The sequence shown here is derived from an EMBL/GenBank/DDBJ whole genome shotgun (WGS) entry which is preliminary data.</text>
</comment>
<evidence type="ECO:0000313" key="2">
    <source>
        <dbReference type="EMBL" id="KKM96684.1"/>
    </source>
</evidence>
<gene>
    <name evidence="2" type="ORF">LCGC14_1175540</name>
</gene>